<dbReference type="Pfam" id="PF04299">
    <property type="entry name" value="FMN_bind_2"/>
    <property type="match status" value="1"/>
</dbReference>
<accession>A0A514LJW9</accession>
<dbReference type="AlphaFoldDB" id="A0A514LJW9"/>
<sequence length="40" mass="4590">MYIPSHFLIQDDETLYQVIDEYGFATLLSQHEGEPTATCI</sequence>
<organism evidence="1 2">
    <name type="scientific">Salicibibacter halophilus</name>
    <dbReference type="NCBI Taxonomy" id="2502791"/>
    <lineage>
        <taxon>Bacteria</taxon>
        <taxon>Bacillati</taxon>
        <taxon>Bacillota</taxon>
        <taxon>Bacilli</taxon>
        <taxon>Bacillales</taxon>
        <taxon>Bacillaceae</taxon>
        <taxon>Salicibibacter</taxon>
    </lineage>
</organism>
<dbReference type="Proteomes" id="UP000319756">
    <property type="component" value="Chromosome"/>
</dbReference>
<proteinExistence type="predicted"/>
<evidence type="ECO:0000313" key="2">
    <source>
        <dbReference type="Proteomes" id="UP000319756"/>
    </source>
</evidence>
<gene>
    <name evidence="1" type="ORF">EPH95_13770</name>
</gene>
<dbReference type="Gene3D" id="2.30.110.10">
    <property type="entry name" value="Electron Transport, Fmn-binding Protein, Chain A"/>
    <property type="match status" value="1"/>
</dbReference>
<dbReference type="KEGG" id="sale:EPH95_13770"/>
<protein>
    <submittedName>
        <fullName evidence="1">Uncharacterized protein</fullName>
    </submittedName>
</protein>
<evidence type="ECO:0000313" key="1">
    <source>
        <dbReference type="EMBL" id="QDI92122.1"/>
    </source>
</evidence>
<dbReference type="RefSeq" id="WP_142090638.1">
    <property type="nucleotide sequence ID" value="NZ_CP035485.1"/>
</dbReference>
<dbReference type="InterPro" id="IPR012349">
    <property type="entry name" value="Split_barrel_FMN-bd"/>
</dbReference>
<dbReference type="EMBL" id="CP035485">
    <property type="protein sequence ID" value="QDI92122.1"/>
    <property type="molecule type" value="Genomic_DNA"/>
</dbReference>
<dbReference type="OrthoDB" id="9794948at2"/>
<reference evidence="2" key="1">
    <citation type="submission" date="2019-01" db="EMBL/GenBank/DDBJ databases">
        <title>Genomic analysis of Salicibibacter sp. NKC3-5.</title>
        <authorList>
            <person name="Oh Y.J."/>
        </authorList>
    </citation>
    <scope>NUCLEOTIDE SEQUENCE [LARGE SCALE GENOMIC DNA]</scope>
    <source>
        <strain evidence="2">NKC3-5</strain>
    </source>
</reference>
<dbReference type="InterPro" id="IPR007396">
    <property type="entry name" value="TR_PAI2-type"/>
</dbReference>
<name>A0A514LJW9_9BACI</name>
<keyword evidence="2" id="KW-1185">Reference proteome</keyword>